<dbReference type="GO" id="GO:0006777">
    <property type="term" value="P:Mo-molybdopterin cofactor biosynthetic process"/>
    <property type="evidence" value="ECO:0007669"/>
    <property type="project" value="UniProtKB-UniRule"/>
</dbReference>
<dbReference type="UniPathway" id="UPA00344"/>
<organism evidence="13 14">
    <name type="scientific">Dinoroseobacter shibae (strain DSM 16493 / NCIMB 14021 / DFL 12)</name>
    <dbReference type="NCBI Taxonomy" id="398580"/>
    <lineage>
        <taxon>Bacteria</taxon>
        <taxon>Pseudomonadati</taxon>
        <taxon>Pseudomonadota</taxon>
        <taxon>Alphaproteobacteria</taxon>
        <taxon>Rhodobacterales</taxon>
        <taxon>Roseobacteraceae</taxon>
        <taxon>Dinoroseobacter</taxon>
    </lineage>
</organism>
<evidence type="ECO:0000256" key="1">
    <source>
        <dbReference type="ARBA" id="ARBA00001946"/>
    </source>
</evidence>
<dbReference type="InterPro" id="IPR038987">
    <property type="entry name" value="MoeA-like"/>
</dbReference>
<gene>
    <name evidence="13" type="primary">moeA1</name>
    <name evidence="13" type="ordered locus">Dshi_1802</name>
</gene>
<dbReference type="Pfam" id="PF00994">
    <property type="entry name" value="MoCF_biosynth"/>
    <property type="match status" value="1"/>
</dbReference>
<dbReference type="InterPro" id="IPR036688">
    <property type="entry name" value="MoeA_C_domain_IV_sf"/>
</dbReference>
<dbReference type="eggNOG" id="COG0303">
    <property type="taxonomic scope" value="Bacteria"/>
</dbReference>
<accession>A8LMJ9</accession>
<evidence type="ECO:0000256" key="10">
    <source>
        <dbReference type="ARBA" id="ARBA00047317"/>
    </source>
</evidence>
<evidence type="ECO:0000256" key="11">
    <source>
        <dbReference type="RuleBase" id="RU365090"/>
    </source>
</evidence>
<dbReference type="SUPFAM" id="SSF63882">
    <property type="entry name" value="MoeA N-terminal region -like"/>
    <property type="match status" value="1"/>
</dbReference>
<keyword evidence="9 11" id="KW-0501">Molybdenum cofactor biosynthesis</keyword>
<evidence type="ECO:0000256" key="4">
    <source>
        <dbReference type="ARBA" id="ARBA00010763"/>
    </source>
</evidence>
<evidence type="ECO:0000313" key="13">
    <source>
        <dbReference type="EMBL" id="ABV93544.1"/>
    </source>
</evidence>
<dbReference type="HOGENOM" id="CLU_010186_7_0_5"/>
<dbReference type="Gene3D" id="3.90.105.10">
    <property type="entry name" value="Molybdopterin biosynthesis moea protein, domain 2"/>
    <property type="match status" value="1"/>
</dbReference>
<comment type="catalytic activity">
    <reaction evidence="10">
        <text>adenylyl-molybdopterin + molybdate = Mo-molybdopterin + AMP + H(+)</text>
        <dbReference type="Rhea" id="RHEA:35047"/>
        <dbReference type="ChEBI" id="CHEBI:15378"/>
        <dbReference type="ChEBI" id="CHEBI:36264"/>
        <dbReference type="ChEBI" id="CHEBI:62727"/>
        <dbReference type="ChEBI" id="CHEBI:71302"/>
        <dbReference type="ChEBI" id="CHEBI:456215"/>
        <dbReference type="EC" id="2.10.1.1"/>
    </reaction>
</comment>
<comment type="pathway">
    <text evidence="3 11">Cofactor biosynthesis; molybdopterin biosynthesis.</text>
</comment>
<dbReference type="OrthoDB" id="9804758at2"/>
<dbReference type="SUPFAM" id="SSF53218">
    <property type="entry name" value="Molybdenum cofactor biosynthesis proteins"/>
    <property type="match status" value="1"/>
</dbReference>
<keyword evidence="14" id="KW-1185">Reference proteome</keyword>
<evidence type="ECO:0000256" key="9">
    <source>
        <dbReference type="ARBA" id="ARBA00023150"/>
    </source>
</evidence>
<name>A8LMJ9_DINSH</name>
<dbReference type="InterPro" id="IPR036425">
    <property type="entry name" value="MoaB/Mog-like_dom_sf"/>
</dbReference>
<feature type="domain" description="MoaB/Mog" evidence="12">
    <location>
        <begin position="176"/>
        <end position="313"/>
    </location>
</feature>
<dbReference type="Gene3D" id="2.40.340.10">
    <property type="entry name" value="MoeA, C-terminal, domain IV"/>
    <property type="match status" value="1"/>
</dbReference>
<dbReference type="AlphaFoldDB" id="A8LMJ9"/>
<dbReference type="STRING" id="398580.Dshi_1802"/>
<dbReference type="NCBIfam" id="NF045515">
    <property type="entry name" value="Glp_gephyrin"/>
    <property type="match status" value="1"/>
</dbReference>
<dbReference type="Gene3D" id="2.170.190.11">
    <property type="entry name" value="Molybdopterin biosynthesis moea protein, domain 3"/>
    <property type="match status" value="1"/>
</dbReference>
<dbReference type="RefSeq" id="WP_012178474.1">
    <property type="nucleotide sequence ID" value="NC_009952.1"/>
</dbReference>
<dbReference type="InterPro" id="IPR005111">
    <property type="entry name" value="MoeA_C_domain_IV"/>
</dbReference>
<dbReference type="SUPFAM" id="SSF63867">
    <property type="entry name" value="MoeA C-terminal domain-like"/>
    <property type="match status" value="1"/>
</dbReference>
<dbReference type="SMART" id="SM00852">
    <property type="entry name" value="MoCF_biosynth"/>
    <property type="match status" value="1"/>
</dbReference>
<dbReference type="EC" id="2.10.1.1" evidence="11"/>
<dbReference type="Proteomes" id="UP000006833">
    <property type="component" value="Chromosome"/>
</dbReference>
<evidence type="ECO:0000256" key="6">
    <source>
        <dbReference type="ARBA" id="ARBA00022679"/>
    </source>
</evidence>
<dbReference type="GO" id="GO:0046872">
    <property type="term" value="F:metal ion binding"/>
    <property type="evidence" value="ECO:0007669"/>
    <property type="project" value="UniProtKB-UniRule"/>
</dbReference>
<dbReference type="PANTHER" id="PTHR10192">
    <property type="entry name" value="MOLYBDOPTERIN BIOSYNTHESIS PROTEIN"/>
    <property type="match status" value="1"/>
</dbReference>
<dbReference type="InterPro" id="IPR005110">
    <property type="entry name" value="MoeA_linker/N"/>
</dbReference>
<evidence type="ECO:0000256" key="8">
    <source>
        <dbReference type="ARBA" id="ARBA00022842"/>
    </source>
</evidence>
<dbReference type="GO" id="GO:0005829">
    <property type="term" value="C:cytosol"/>
    <property type="evidence" value="ECO:0007669"/>
    <property type="project" value="TreeGrafter"/>
</dbReference>
<keyword evidence="6 11" id="KW-0808">Transferase</keyword>
<keyword evidence="7 11" id="KW-0479">Metal-binding</keyword>
<evidence type="ECO:0000313" key="14">
    <source>
        <dbReference type="Proteomes" id="UP000006833"/>
    </source>
</evidence>
<protein>
    <recommendedName>
        <fullName evidence="11">Molybdopterin molybdenumtransferase</fullName>
        <ecNumber evidence="11">2.10.1.1</ecNumber>
    </recommendedName>
</protein>
<dbReference type="EMBL" id="CP000830">
    <property type="protein sequence ID" value="ABV93544.1"/>
    <property type="molecule type" value="Genomic_DNA"/>
</dbReference>
<evidence type="ECO:0000256" key="5">
    <source>
        <dbReference type="ARBA" id="ARBA00022505"/>
    </source>
</evidence>
<comment type="similarity">
    <text evidence="4 11">Belongs to the MoeA family.</text>
</comment>
<dbReference type="InterPro" id="IPR001453">
    <property type="entry name" value="MoaB/Mog_dom"/>
</dbReference>
<dbReference type="InterPro" id="IPR036135">
    <property type="entry name" value="MoeA_linker/N_sf"/>
</dbReference>
<dbReference type="Pfam" id="PF03454">
    <property type="entry name" value="MoeA_C"/>
    <property type="match status" value="1"/>
</dbReference>
<evidence type="ECO:0000259" key="12">
    <source>
        <dbReference type="SMART" id="SM00852"/>
    </source>
</evidence>
<dbReference type="PANTHER" id="PTHR10192:SF5">
    <property type="entry name" value="GEPHYRIN"/>
    <property type="match status" value="1"/>
</dbReference>
<dbReference type="CDD" id="cd00887">
    <property type="entry name" value="MoeA"/>
    <property type="match status" value="1"/>
</dbReference>
<dbReference type="Pfam" id="PF03453">
    <property type="entry name" value="MoeA_N"/>
    <property type="match status" value="1"/>
</dbReference>
<reference evidence="14" key="1">
    <citation type="journal article" date="2010" name="ISME J.">
        <title>The complete genome sequence of the algal symbiont Dinoroseobacter shibae: a hitchhiker's guide to life in the sea.</title>
        <authorList>
            <person name="Wagner-Dobler I."/>
            <person name="Ballhausen B."/>
            <person name="Berger M."/>
            <person name="Brinkhoff T."/>
            <person name="Buchholz I."/>
            <person name="Bunk B."/>
            <person name="Cypionka H."/>
            <person name="Daniel R."/>
            <person name="Drepper T."/>
            <person name="Gerdts G."/>
            <person name="Hahnke S."/>
            <person name="Han C."/>
            <person name="Jahn D."/>
            <person name="Kalhoefer D."/>
            <person name="Kiss H."/>
            <person name="Klenk H.P."/>
            <person name="Kyrpides N."/>
            <person name="Liebl W."/>
            <person name="Liesegang H."/>
            <person name="Meincke L."/>
            <person name="Pati A."/>
            <person name="Petersen J."/>
            <person name="Piekarski T."/>
            <person name="Pommerenke C."/>
            <person name="Pradella S."/>
            <person name="Pukall R."/>
            <person name="Rabus R."/>
            <person name="Stackebrandt E."/>
            <person name="Thole S."/>
            <person name="Thompson L."/>
            <person name="Tielen P."/>
            <person name="Tomasch J."/>
            <person name="von Jan M."/>
            <person name="Wanphrut N."/>
            <person name="Wichels A."/>
            <person name="Zech H."/>
            <person name="Simon M."/>
        </authorList>
    </citation>
    <scope>NUCLEOTIDE SEQUENCE [LARGE SCALE GENOMIC DNA]</scope>
    <source>
        <strain evidence="14">DSM 16493 / NCIMB 14021 / DFL 12</strain>
    </source>
</reference>
<proteinExistence type="inferred from homology"/>
<evidence type="ECO:0000256" key="7">
    <source>
        <dbReference type="ARBA" id="ARBA00022723"/>
    </source>
</evidence>
<keyword evidence="8 11" id="KW-0460">Magnesium</keyword>
<dbReference type="KEGG" id="dsh:Dshi_1802"/>
<comment type="cofactor">
    <cofactor evidence="1 11">
        <name>Mg(2+)</name>
        <dbReference type="ChEBI" id="CHEBI:18420"/>
    </cofactor>
</comment>
<comment type="function">
    <text evidence="2 11">Catalyzes the insertion of molybdate into adenylated molybdopterin with the concomitant release of AMP.</text>
</comment>
<dbReference type="FunFam" id="3.40.980.10:FF:000004">
    <property type="entry name" value="Molybdopterin molybdenumtransferase"/>
    <property type="match status" value="1"/>
</dbReference>
<keyword evidence="5 11" id="KW-0500">Molybdenum</keyword>
<dbReference type="GO" id="GO:0061599">
    <property type="term" value="F:molybdopterin molybdotransferase activity"/>
    <property type="evidence" value="ECO:0007669"/>
    <property type="project" value="UniProtKB-UniRule"/>
</dbReference>
<evidence type="ECO:0000256" key="2">
    <source>
        <dbReference type="ARBA" id="ARBA00002901"/>
    </source>
</evidence>
<evidence type="ECO:0000256" key="3">
    <source>
        <dbReference type="ARBA" id="ARBA00005046"/>
    </source>
</evidence>
<sequence length="402" mass="41400">MSALIPVSQALDALFALITPLDPEDVPLRNAAGRVLARDAVARRDQPPFAASAMDGYALRGDEAQPGAQFEVVGGSAAGHGWTGRLGPGQAVRIFTGAPVPEGADRVVIQEDVTVYEGRITLLDSLGSGDNIRPAGGDFAVGDRMAAPRRLGPADVALAASMNLPELCVARQPEVAIIATGDELVLPGETPSPDQIIASNSFGLAAMFEAEGALVRMLPVARDTPEALTAVLELARGADMIVTIGGASVGDHDHVGSVMDALGMERAFYKIAMRPGKPLMCGRLGDAVMVGLPGNPVSSMVCGTLFVVPALRAMQGLPAAPVPTLTGQLAVATGRNGPREHYMRATLAVQGGTFRLTPENRQDSSLMTVLAGADCLVVRPPHAPAAPAGSEVPFIPLVPLAG</sequence>
<dbReference type="Gene3D" id="3.40.980.10">
    <property type="entry name" value="MoaB/Mog-like domain"/>
    <property type="match status" value="1"/>
</dbReference>